<comment type="caution">
    <text evidence="1">The sequence shown here is derived from an EMBL/GenBank/DDBJ whole genome shotgun (WGS) entry which is preliminary data.</text>
</comment>
<name>A0A951PCX3_9CYAN</name>
<proteinExistence type="predicted"/>
<protein>
    <submittedName>
        <fullName evidence="1">Uncharacterized protein</fullName>
    </submittedName>
</protein>
<gene>
    <name evidence="1" type="ORF">KME07_14765</name>
</gene>
<evidence type="ECO:0000313" key="2">
    <source>
        <dbReference type="Proteomes" id="UP000707356"/>
    </source>
</evidence>
<sequence>MRWINRFVYLEAVCVEMALLGSILGSVLVSQTAAMAQTTTEVPVPTVPDVVVPIVNTDQLFQPIPDPSTVAVPEVPEVTNVVSPQIPTAVFPETNLGTVNLETPTFPDSPFVGPTLTAPQLSRPNLAAPALAAPALVAPAFIGFQGSAPQFDVPDLAAPAFAAPNLAAPALSAPTLNFLSAPEAASQIQSPTLPDVQIPETVLP</sequence>
<reference evidence="1" key="2">
    <citation type="journal article" date="2022" name="Microbiol. Resour. Announc.">
        <title>Metagenome Sequencing to Explore Phylogenomics of Terrestrial Cyanobacteria.</title>
        <authorList>
            <person name="Ward R.D."/>
            <person name="Stajich J.E."/>
            <person name="Johansen J.R."/>
            <person name="Huntemann M."/>
            <person name="Clum A."/>
            <person name="Foster B."/>
            <person name="Foster B."/>
            <person name="Roux S."/>
            <person name="Palaniappan K."/>
            <person name="Varghese N."/>
            <person name="Mukherjee S."/>
            <person name="Reddy T.B.K."/>
            <person name="Daum C."/>
            <person name="Copeland A."/>
            <person name="Chen I.A."/>
            <person name="Ivanova N.N."/>
            <person name="Kyrpides N.C."/>
            <person name="Shapiro N."/>
            <person name="Eloe-Fadrosh E.A."/>
            <person name="Pietrasiak N."/>
        </authorList>
    </citation>
    <scope>NUCLEOTIDE SEQUENCE</scope>
    <source>
        <strain evidence="1">GSE-TBD4-15B</strain>
    </source>
</reference>
<dbReference type="Proteomes" id="UP000707356">
    <property type="component" value="Unassembled WGS sequence"/>
</dbReference>
<evidence type="ECO:0000313" key="1">
    <source>
        <dbReference type="EMBL" id="MBW4466683.1"/>
    </source>
</evidence>
<dbReference type="AlphaFoldDB" id="A0A951PCX3"/>
<reference evidence="1" key="1">
    <citation type="submission" date="2021-05" db="EMBL/GenBank/DDBJ databases">
        <authorList>
            <person name="Pietrasiak N."/>
            <person name="Ward R."/>
            <person name="Stajich J.E."/>
            <person name="Kurbessoian T."/>
        </authorList>
    </citation>
    <scope>NUCLEOTIDE SEQUENCE</scope>
    <source>
        <strain evidence="1">GSE-TBD4-15B</strain>
    </source>
</reference>
<accession>A0A951PCX3</accession>
<organism evidence="1 2">
    <name type="scientific">Pegethrix bostrychoides GSE-TBD4-15B</name>
    <dbReference type="NCBI Taxonomy" id="2839662"/>
    <lineage>
        <taxon>Bacteria</taxon>
        <taxon>Bacillati</taxon>
        <taxon>Cyanobacteriota</taxon>
        <taxon>Cyanophyceae</taxon>
        <taxon>Oculatellales</taxon>
        <taxon>Oculatellaceae</taxon>
        <taxon>Pegethrix</taxon>
    </lineage>
</organism>
<dbReference type="EMBL" id="JAHHHV010000070">
    <property type="protein sequence ID" value="MBW4466683.1"/>
    <property type="molecule type" value="Genomic_DNA"/>
</dbReference>